<evidence type="ECO:0000313" key="3">
    <source>
        <dbReference type="Proteomes" id="UP001519287"/>
    </source>
</evidence>
<evidence type="ECO:0000256" key="1">
    <source>
        <dbReference type="SAM" id="Phobius"/>
    </source>
</evidence>
<proteinExistence type="predicted"/>
<comment type="caution">
    <text evidence="2">The sequence shown here is derived from an EMBL/GenBank/DDBJ whole genome shotgun (WGS) entry which is preliminary data.</text>
</comment>
<gene>
    <name evidence="2" type="ORF">J2Z66_003716</name>
</gene>
<reference evidence="2 3" key="1">
    <citation type="submission" date="2021-03" db="EMBL/GenBank/DDBJ databases">
        <title>Genomic Encyclopedia of Type Strains, Phase IV (KMG-IV): sequencing the most valuable type-strain genomes for metagenomic binning, comparative biology and taxonomic classification.</title>
        <authorList>
            <person name="Goeker M."/>
        </authorList>
    </citation>
    <scope>NUCLEOTIDE SEQUENCE [LARGE SCALE GENOMIC DNA]</scope>
    <source>
        <strain evidence="2 3">DSM 26048</strain>
    </source>
</reference>
<protein>
    <submittedName>
        <fullName evidence="2">Uncharacterized protein</fullName>
    </submittedName>
</protein>
<evidence type="ECO:0000313" key="2">
    <source>
        <dbReference type="EMBL" id="MBP1992108.1"/>
    </source>
</evidence>
<keyword evidence="1" id="KW-0472">Membrane</keyword>
<organism evidence="2 3">
    <name type="scientific">Paenibacillus eucommiae</name>
    <dbReference type="NCBI Taxonomy" id="1355755"/>
    <lineage>
        <taxon>Bacteria</taxon>
        <taxon>Bacillati</taxon>
        <taxon>Bacillota</taxon>
        <taxon>Bacilli</taxon>
        <taxon>Bacillales</taxon>
        <taxon>Paenibacillaceae</taxon>
        <taxon>Paenibacillus</taxon>
    </lineage>
</organism>
<keyword evidence="1" id="KW-0812">Transmembrane</keyword>
<keyword evidence="1" id="KW-1133">Transmembrane helix</keyword>
<feature type="transmembrane region" description="Helical" evidence="1">
    <location>
        <begin position="24"/>
        <end position="41"/>
    </location>
</feature>
<accession>A0ABS4IWZ3</accession>
<dbReference type="Proteomes" id="UP001519287">
    <property type="component" value="Unassembled WGS sequence"/>
</dbReference>
<sequence length="55" mass="6654">MVYEKPLMGLFFLKLQEERGIKKLIYAYLMAEGYPLLYLFYKDYTKHITKEEGLI</sequence>
<name>A0ABS4IWZ3_9BACL</name>
<keyword evidence="3" id="KW-1185">Reference proteome</keyword>
<dbReference type="EMBL" id="JAGGLB010000012">
    <property type="protein sequence ID" value="MBP1992108.1"/>
    <property type="molecule type" value="Genomic_DNA"/>
</dbReference>